<name>D2A227_TRICA</name>
<dbReference type="Proteomes" id="UP000007266">
    <property type="component" value="Linkage group 4"/>
</dbReference>
<proteinExistence type="predicted"/>
<accession>D2A227</accession>
<reference evidence="2 3" key="2">
    <citation type="journal article" date="2010" name="Nucleic Acids Res.">
        <title>BeetleBase in 2010: revisions to provide comprehensive genomic information for Tribolium castaneum.</title>
        <authorList>
            <person name="Kim H.S."/>
            <person name="Murphy T."/>
            <person name="Xia J."/>
            <person name="Caragea D."/>
            <person name="Park Y."/>
            <person name="Beeman R.W."/>
            <person name="Lorenzen M.D."/>
            <person name="Butcher S."/>
            <person name="Manak J.R."/>
            <person name="Brown S.J."/>
        </authorList>
    </citation>
    <scope>GENOME REANNOTATION</scope>
    <source>
        <strain evidence="2 3">Georgia GA2</strain>
    </source>
</reference>
<feature type="region of interest" description="Disordered" evidence="1">
    <location>
        <begin position="1"/>
        <end position="29"/>
    </location>
</feature>
<evidence type="ECO:0000313" key="2">
    <source>
        <dbReference type="EMBL" id="EFA01495.1"/>
    </source>
</evidence>
<evidence type="ECO:0000256" key="1">
    <source>
        <dbReference type="SAM" id="MobiDB-lite"/>
    </source>
</evidence>
<feature type="compositionally biased region" description="Polar residues" evidence="1">
    <location>
        <begin position="18"/>
        <end position="29"/>
    </location>
</feature>
<dbReference type="HOGENOM" id="CLU_2674298_0_0_1"/>
<sequence length="75" mass="8221">MQRIKINPNAAIGPKPNSGATERSPVSESSLIPFCRLTNPITLPVTRSIASGRYSTRYPQTQSIRYYGISGPDIK</sequence>
<evidence type="ECO:0000313" key="3">
    <source>
        <dbReference type="Proteomes" id="UP000007266"/>
    </source>
</evidence>
<dbReference type="AlphaFoldDB" id="D2A227"/>
<dbReference type="InParanoid" id="D2A227"/>
<gene>
    <name evidence="2" type="primary">GLEAN_07049</name>
    <name evidence="2" type="ORF">TcasGA2_TC007049</name>
</gene>
<reference evidence="2 3" key="1">
    <citation type="journal article" date="2008" name="Nature">
        <title>The genome of the model beetle and pest Tribolium castaneum.</title>
        <authorList>
            <consortium name="Tribolium Genome Sequencing Consortium"/>
            <person name="Richards S."/>
            <person name="Gibbs R.A."/>
            <person name="Weinstock G.M."/>
            <person name="Brown S.J."/>
            <person name="Denell R."/>
            <person name="Beeman R.W."/>
            <person name="Gibbs R."/>
            <person name="Beeman R.W."/>
            <person name="Brown S.J."/>
            <person name="Bucher G."/>
            <person name="Friedrich M."/>
            <person name="Grimmelikhuijzen C.J."/>
            <person name="Klingler M."/>
            <person name="Lorenzen M."/>
            <person name="Richards S."/>
            <person name="Roth S."/>
            <person name="Schroder R."/>
            <person name="Tautz D."/>
            <person name="Zdobnov E.M."/>
            <person name="Muzny D."/>
            <person name="Gibbs R.A."/>
            <person name="Weinstock G.M."/>
            <person name="Attaway T."/>
            <person name="Bell S."/>
            <person name="Buhay C.J."/>
            <person name="Chandrabose M.N."/>
            <person name="Chavez D."/>
            <person name="Clerk-Blankenburg K.P."/>
            <person name="Cree A."/>
            <person name="Dao M."/>
            <person name="Davis C."/>
            <person name="Chacko J."/>
            <person name="Dinh H."/>
            <person name="Dugan-Rocha S."/>
            <person name="Fowler G."/>
            <person name="Garner T.T."/>
            <person name="Garnes J."/>
            <person name="Gnirke A."/>
            <person name="Hawes A."/>
            <person name="Hernandez J."/>
            <person name="Hines S."/>
            <person name="Holder M."/>
            <person name="Hume J."/>
            <person name="Jhangiani S.N."/>
            <person name="Joshi V."/>
            <person name="Khan Z.M."/>
            <person name="Jackson L."/>
            <person name="Kovar C."/>
            <person name="Kowis A."/>
            <person name="Lee S."/>
            <person name="Lewis L.R."/>
            <person name="Margolis J."/>
            <person name="Morgan M."/>
            <person name="Nazareth L.V."/>
            <person name="Nguyen N."/>
            <person name="Okwuonu G."/>
            <person name="Parker D."/>
            <person name="Richards S."/>
            <person name="Ruiz S.J."/>
            <person name="Santibanez J."/>
            <person name="Savard J."/>
            <person name="Scherer S.E."/>
            <person name="Schneider B."/>
            <person name="Sodergren E."/>
            <person name="Tautz D."/>
            <person name="Vattahil S."/>
            <person name="Villasana D."/>
            <person name="White C.S."/>
            <person name="Wright R."/>
            <person name="Park Y."/>
            <person name="Beeman R.W."/>
            <person name="Lord J."/>
            <person name="Oppert B."/>
            <person name="Lorenzen M."/>
            <person name="Brown S."/>
            <person name="Wang L."/>
            <person name="Savard J."/>
            <person name="Tautz D."/>
            <person name="Richards S."/>
            <person name="Weinstock G."/>
            <person name="Gibbs R.A."/>
            <person name="Liu Y."/>
            <person name="Worley K."/>
            <person name="Weinstock G."/>
            <person name="Elsik C.G."/>
            <person name="Reese J.T."/>
            <person name="Elhaik E."/>
            <person name="Landan G."/>
            <person name="Graur D."/>
            <person name="Arensburger P."/>
            <person name="Atkinson P."/>
            <person name="Beeman R.W."/>
            <person name="Beidler J."/>
            <person name="Brown S.J."/>
            <person name="Demuth J.P."/>
            <person name="Drury D.W."/>
            <person name="Du Y.Z."/>
            <person name="Fujiwara H."/>
            <person name="Lorenzen M."/>
            <person name="Maselli V."/>
            <person name="Osanai M."/>
            <person name="Park Y."/>
            <person name="Robertson H.M."/>
            <person name="Tu Z."/>
            <person name="Wang J.J."/>
            <person name="Wang S."/>
            <person name="Richards S."/>
            <person name="Song H."/>
            <person name="Zhang L."/>
            <person name="Sodergren E."/>
            <person name="Werner D."/>
            <person name="Stanke M."/>
            <person name="Morgenstern B."/>
            <person name="Solovyev V."/>
            <person name="Kosarev P."/>
            <person name="Brown G."/>
            <person name="Chen H.C."/>
            <person name="Ermolaeva O."/>
            <person name="Hlavina W."/>
            <person name="Kapustin Y."/>
            <person name="Kiryutin B."/>
            <person name="Kitts P."/>
            <person name="Maglott D."/>
            <person name="Pruitt K."/>
            <person name="Sapojnikov V."/>
            <person name="Souvorov A."/>
            <person name="Mackey A.J."/>
            <person name="Waterhouse R.M."/>
            <person name="Wyder S."/>
            <person name="Zdobnov E.M."/>
            <person name="Zdobnov E.M."/>
            <person name="Wyder S."/>
            <person name="Kriventseva E.V."/>
            <person name="Kadowaki T."/>
            <person name="Bork P."/>
            <person name="Aranda M."/>
            <person name="Bao R."/>
            <person name="Beermann A."/>
            <person name="Berns N."/>
            <person name="Bolognesi R."/>
            <person name="Bonneton F."/>
            <person name="Bopp D."/>
            <person name="Brown S.J."/>
            <person name="Bucher G."/>
            <person name="Butts T."/>
            <person name="Chaumot A."/>
            <person name="Denell R.E."/>
            <person name="Ferrier D.E."/>
            <person name="Friedrich M."/>
            <person name="Gordon C.M."/>
            <person name="Jindra M."/>
            <person name="Klingler M."/>
            <person name="Lan Q."/>
            <person name="Lattorff H.M."/>
            <person name="Laudet V."/>
            <person name="von Levetsow C."/>
            <person name="Liu Z."/>
            <person name="Lutz R."/>
            <person name="Lynch J.A."/>
            <person name="da Fonseca R.N."/>
            <person name="Posnien N."/>
            <person name="Reuter R."/>
            <person name="Roth S."/>
            <person name="Savard J."/>
            <person name="Schinko J.B."/>
            <person name="Schmitt C."/>
            <person name="Schoppmeier M."/>
            <person name="Schroder R."/>
            <person name="Shippy T.D."/>
            <person name="Simonnet F."/>
            <person name="Marques-Souza H."/>
            <person name="Tautz D."/>
            <person name="Tomoyasu Y."/>
            <person name="Trauner J."/>
            <person name="Van der Zee M."/>
            <person name="Vervoort M."/>
            <person name="Wittkopp N."/>
            <person name="Wimmer E.A."/>
            <person name="Yang X."/>
            <person name="Jones A.K."/>
            <person name="Sattelle D.B."/>
            <person name="Ebert P.R."/>
            <person name="Nelson D."/>
            <person name="Scott J.G."/>
            <person name="Beeman R.W."/>
            <person name="Muthukrishnan S."/>
            <person name="Kramer K.J."/>
            <person name="Arakane Y."/>
            <person name="Beeman R.W."/>
            <person name="Zhu Q."/>
            <person name="Hogenkamp D."/>
            <person name="Dixit R."/>
            <person name="Oppert B."/>
            <person name="Jiang H."/>
            <person name="Zou Z."/>
            <person name="Marshall J."/>
            <person name="Elpidina E."/>
            <person name="Vinokurov K."/>
            <person name="Oppert C."/>
            <person name="Zou Z."/>
            <person name="Evans J."/>
            <person name="Lu Z."/>
            <person name="Zhao P."/>
            <person name="Sumathipala N."/>
            <person name="Altincicek B."/>
            <person name="Vilcinskas A."/>
            <person name="Williams M."/>
            <person name="Hultmark D."/>
            <person name="Hetru C."/>
            <person name="Jiang H."/>
            <person name="Grimmelikhuijzen C.J."/>
            <person name="Hauser F."/>
            <person name="Cazzamali G."/>
            <person name="Williamson M."/>
            <person name="Park Y."/>
            <person name="Li B."/>
            <person name="Tanaka Y."/>
            <person name="Predel R."/>
            <person name="Neupert S."/>
            <person name="Schachtner J."/>
            <person name="Verleyen P."/>
            <person name="Raible F."/>
            <person name="Bork P."/>
            <person name="Friedrich M."/>
            <person name="Walden K.K."/>
            <person name="Robertson H.M."/>
            <person name="Angeli S."/>
            <person name="Foret S."/>
            <person name="Bucher G."/>
            <person name="Schuetz S."/>
            <person name="Maleszka R."/>
            <person name="Wimmer E.A."/>
            <person name="Beeman R.W."/>
            <person name="Lorenzen M."/>
            <person name="Tomoyasu Y."/>
            <person name="Miller S.C."/>
            <person name="Grossmann D."/>
            <person name="Bucher G."/>
        </authorList>
    </citation>
    <scope>NUCLEOTIDE SEQUENCE [LARGE SCALE GENOMIC DNA]</scope>
    <source>
        <strain evidence="2 3">Georgia GA2</strain>
    </source>
</reference>
<keyword evidence="3" id="KW-1185">Reference proteome</keyword>
<protein>
    <submittedName>
        <fullName evidence="2">Uncharacterized protein</fullName>
    </submittedName>
</protein>
<dbReference type="EMBL" id="KQ971338">
    <property type="protein sequence ID" value="EFA01495.1"/>
    <property type="molecule type" value="Genomic_DNA"/>
</dbReference>
<organism evidence="2 3">
    <name type="scientific">Tribolium castaneum</name>
    <name type="common">Red flour beetle</name>
    <dbReference type="NCBI Taxonomy" id="7070"/>
    <lineage>
        <taxon>Eukaryota</taxon>
        <taxon>Metazoa</taxon>
        <taxon>Ecdysozoa</taxon>
        <taxon>Arthropoda</taxon>
        <taxon>Hexapoda</taxon>
        <taxon>Insecta</taxon>
        <taxon>Pterygota</taxon>
        <taxon>Neoptera</taxon>
        <taxon>Endopterygota</taxon>
        <taxon>Coleoptera</taxon>
        <taxon>Polyphaga</taxon>
        <taxon>Cucujiformia</taxon>
        <taxon>Tenebrionidae</taxon>
        <taxon>Tenebrionidae incertae sedis</taxon>
        <taxon>Tribolium</taxon>
    </lineage>
</organism>